<dbReference type="PROSITE" id="PS01124">
    <property type="entry name" value="HTH_ARAC_FAMILY_2"/>
    <property type="match status" value="1"/>
</dbReference>
<dbReference type="GO" id="GO:0003700">
    <property type="term" value="F:DNA-binding transcription factor activity"/>
    <property type="evidence" value="ECO:0007669"/>
    <property type="project" value="InterPro"/>
</dbReference>
<evidence type="ECO:0000313" key="5">
    <source>
        <dbReference type="EMBL" id="PWW00888.1"/>
    </source>
</evidence>
<dbReference type="AlphaFoldDB" id="A0A2V2YS41"/>
<protein>
    <submittedName>
        <fullName evidence="5">AraC-like protein</fullName>
    </submittedName>
</protein>
<dbReference type="InterPro" id="IPR037923">
    <property type="entry name" value="HTH-like"/>
</dbReference>
<dbReference type="Gene3D" id="2.60.120.280">
    <property type="entry name" value="Regulatory protein AraC"/>
    <property type="match status" value="1"/>
</dbReference>
<dbReference type="PROSITE" id="PS00041">
    <property type="entry name" value="HTH_ARAC_FAMILY_1"/>
    <property type="match status" value="1"/>
</dbReference>
<evidence type="ECO:0000313" key="6">
    <source>
        <dbReference type="Proteomes" id="UP000246635"/>
    </source>
</evidence>
<keyword evidence="2" id="KW-0238">DNA-binding</keyword>
<dbReference type="SUPFAM" id="SSF46689">
    <property type="entry name" value="Homeodomain-like"/>
    <property type="match status" value="2"/>
</dbReference>
<dbReference type="InterPro" id="IPR003313">
    <property type="entry name" value="AraC-bd"/>
</dbReference>
<evidence type="ECO:0000259" key="4">
    <source>
        <dbReference type="PROSITE" id="PS01124"/>
    </source>
</evidence>
<dbReference type="Pfam" id="PF02311">
    <property type="entry name" value="AraC_binding"/>
    <property type="match status" value="1"/>
</dbReference>
<evidence type="ECO:0000256" key="2">
    <source>
        <dbReference type="ARBA" id="ARBA00023125"/>
    </source>
</evidence>
<dbReference type="SMART" id="SM00342">
    <property type="entry name" value="HTH_ARAC"/>
    <property type="match status" value="1"/>
</dbReference>
<dbReference type="RefSeq" id="WP_110044780.1">
    <property type="nucleotide sequence ID" value="NZ_CP054613.1"/>
</dbReference>
<proteinExistence type="predicted"/>
<dbReference type="PANTHER" id="PTHR43280">
    <property type="entry name" value="ARAC-FAMILY TRANSCRIPTIONAL REGULATOR"/>
    <property type="match status" value="1"/>
</dbReference>
<reference evidence="5 6" key="1">
    <citation type="submission" date="2018-05" db="EMBL/GenBank/DDBJ databases">
        <title>Genomic Encyclopedia of Type Strains, Phase III (KMG-III): the genomes of soil and plant-associated and newly described type strains.</title>
        <authorList>
            <person name="Whitman W."/>
        </authorList>
    </citation>
    <scope>NUCLEOTIDE SEQUENCE [LARGE SCALE GENOMIC DNA]</scope>
    <source>
        <strain evidence="5 6">CECT 5696</strain>
    </source>
</reference>
<dbReference type="PRINTS" id="PR00032">
    <property type="entry name" value="HTHARAC"/>
</dbReference>
<gene>
    <name evidence="5" type="ORF">DFQ01_11133</name>
</gene>
<dbReference type="Pfam" id="PF12833">
    <property type="entry name" value="HTH_18"/>
    <property type="match status" value="1"/>
</dbReference>
<accession>A0A2V2YS41</accession>
<evidence type="ECO:0000256" key="1">
    <source>
        <dbReference type="ARBA" id="ARBA00023015"/>
    </source>
</evidence>
<feature type="domain" description="HTH araC/xylS-type" evidence="4">
    <location>
        <begin position="175"/>
        <end position="273"/>
    </location>
</feature>
<dbReference type="GO" id="GO:0043565">
    <property type="term" value="F:sequence-specific DNA binding"/>
    <property type="evidence" value="ECO:0007669"/>
    <property type="project" value="InterPro"/>
</dbReference>
<dbReference type="Gene3D" id="1.10.10.60">
    <property type="entry name" value="Homeodomain-like"/>
    <property type="match status" value="2"/>
</dbReference>
<keyword evidence="1" id="KW-0805">Transcription regulation</keyword>
<dbReference type="CDD" id="cd06986">
    <property type="entry name" value="cupin_MmsR-like_N"/>
    <property type="match status" value="1"/>
</dbReference>
<sequence>MIWEHLFMRRPFQPSYVCYPESVGHYAEAPHHTCERQGGQFGYYNLHLVFSGEGWLDYRGKRYTLREGDGFLYRPGAAQQYGASASNPWDIHWVHYEAMPWADLMRDGEDVWLFSFTAAEKLRQLFDQLKEACKESTKEDEAHISALLYELLLTIREHGVSLDNPLLRSAQERIRAAAELIRTRCVEPLTIAELAETSGYSTAHFCRLFRQTTGKTPVEFLTESRVTEAKRMLLSTSRPVKQIAIEAGFGQSSYFIRKFREAESMTPDQYRRLFDSGR</sequence>
<dbReference type="OrthoDB" id="9813413at2"/>
<evidence type="ECO:0000256" key="3">
    <source>
        <dbReference type="ARBA" id="ARBA00023163"/>
    </source>
</evidence>
<organism evidence="5 6">
    <name type="scientific">Paenibacillus cellulosilyticus</name>
    <dbReference type="NCBI Taxonomy" id="375489"/>
    <lineage>
        <taxon>Bacteria</taxon>
        <taxon>Bacillati</taxon>
        <taxon>Bacillota</taxon>
        <taxon>Bacilli</taxon>
        <taxon>Bacillales</taxon>
        <taxon>Paenibacillaceae</taxon>
        <taxon>Paenibacillus</taxon>
    </lineage>
</organism>
<dbReference type="PANTHER" id="PTHR43280:SF28">
    <property type="entry name" value="HTH-TYPE TRANSCRIPTIONAL ACTIVATOR RHAS"/>
    <property type="match status" value="1"/>
</dbReference>
<name>A0A2V2YS41_9BACL</name>
<dbReference type="InterPro" id="IPR009057">
    <property type="entry name" value="Homeodomain-like_sf"/>
</dbReference>
<dbReference type="Proteomes" id="UP000246635">
    <property type="component" value="Unassembled WGS sequence"/>
</dbReference>
<dbReference type="EMBL" id="QGTQ01000011">
    <property type="protein sequence ID" value="PWW00888.1"/>
    <property type="molecule type" value="Genomic_DNA"/>
</dbReference>
<dbReference type="InterPro" id="IPR018060">
    <property type="entry name" value="HTH_AraC"/>
</dbReference>
<dbReference type="InterPro" id="IPR018062">
    <property type="entry name" value="HTH_AraC-typ_CS"/>
</dbReference>
<dbReference type="InterPro" id="IPR020449">
    <property type="entry name" value="Tscrpt_reg_AraC-type_HTH"/>
</dbReference>
<keyword evidence="3" id="KW-0804">Transcription</keyword>
<comment type="caution">
    <text evidence="5">The sequence shown here is derived from an EMBL/GenBank/DDBJ whole genome shotgun (WGS) entry which is preliminary data.</text>
</comment>
<dbReference type="SUPFAM" id="SSF51215">
    <property type="entry name" value="Regulatory protein AraC"/>
    <property type="match status" value="1"/>
</dbReference>
<keyword evidence="6" id="KW-1185">Reference proteome</keyword>